<reference evidence="1 2" key="2">
    <citation type="submission" date="2018-11" db="EMBL/GenBank/DDBJ databases">
        <authorList>
            <consortium name="Pathogen Informatics"/>
        </authorList>
    </citation>
    <scope>NUCLEOTIDE SEQUENCE [LARGE SCALE GENOMIC DNA]</scope>
</reference>
<dbReference type="Gene3D" id="3.40.50.1000">
    <property type="entry name" value="HAD superfamily/HAD-like"/>
    <property type="match status" value="1"/>
</dbReference>
<dbReference type="Proteomes" id="UP000274429">
    <property type="component" value="Unassembled WGS sequence"/>
</dbReference>
<dbReference type="InterPro" id="IPR023214">
    <property type="entry name" value="HAD_sf"/>
</dbReference>
<dbReference type="InterPro" id="IPR010036">
    <property type="entry name" value="MDP_1_eu_arc"/>
</dbReference>
<dbReference type="EMBL" id="UYWX01020943">
    <property type="protein sequence ID" value="VDM34506.1"/>
    <property type="molecule type" value="Genomic_DNA"/>
</dbReference>
<dbReference type="STRING" id="6205.A0A0R3X7X0"/>
<dbReference type="AlphaFoldDB" id="A0A0R3X7X0"/>
<dbReference type="PANTHER" id="PTHR17901">
    <property type="entry name" value="MAGNESIUM-DEPENDENT PHOSPHATASE 1 MDP1"/>
    <property type="match status" value="1"/>
</dbReference>
<evidence type="ECO:0000313" key="3">
    <source>
        <dbReference type="WBParaSite" id="TTAC_0000964501-mRNA-1"/>
    </source>
</evidence>
<dbReference type="GO" id="GO:0003993">
    <property type="term" value="F:acid phosphatase activity"/>
    <property type="evidence" value="ECO:0007669"/>
    <property type="project" value="TreeGrafter"/>
</dbReference>
<proteinExistence type="predicted"/>
<dbReference type="SUPFAM" id="SSF56784">
    <property type="entry name" value="HAD-like"/>
    <property type="match status" value="1"/>
</dbReference>
<dbReference type="OrthoDB" id="2865258at2759"/>
<evidence type="ECO:0000313" key="1">
    <source>
        <dbReference type="EMBL" id="VDM34506.1"/>
    </source>
</evidence>
<accession>A0A0R3X7X0</accession>
<gene>
    <name evidence="1" type="ORF">TTAC_LOCUS9630</name>
</gene>
<protein>
    <submittedName>
        <fullName evidence="3">Magnesium-dependent phosphatase-1</fullName>
    </submittedName>
</protein>
<keyword evidence="2" id="KW-1185">Reference proteome</keyword>
<dbReference type="InterPro" id="IPR006439">
    <property type="entry name" value="HAD-SF_hydro_IA"/>
</dbReference>
<evidence type="ECO:0000313" key="2">
    <source>
        <dbReference type="Proteomes" id="UP000274429"/>
    </source>
</evidence>
<dbReference type="InterPro" id="IPR036412">
    <property type="entry name" value="HAD-like_sf"/>
</dbReference>
<dbReference type="Pfam" id="PF12689">
    <property type="entry name" value="Acid_PPase"/>
    <property type="match status" value="1"/>
</dbReference>
<dbReference type="PANTHER" id="PTHR17901:SF14">
    <property type="entry name" value="MAGNESIUM-DEPENDENT PHOSPHATASE 1"/>
    <property type="match status" value="1"/>
</dbReference>
<dbReference type="WBParaSite" id="TTAC_0000964501-mRNA-1">
    <property type="protein sequence ID" value="TTAC_0000964501-mRNA-1"/>
    <property type="gene ID" value="TTAC_0000964501"/>
</dbReference>
<sequence length="190" mass="21891">MPKGDSFLCVRLPISQYLPRRDDFDNRIAFEIRMISGQYCTLWPFDCDDYYASKLYEKDGTVYDSSDMPVKPYPHSETVLRRIKEEPDVKLGVASMTSSPRVGHKLIKLFGWDKYFDYVEIYPTSKTKHFKTLAQKSGLSFDQMLFFDDLSYNIREVGNLGVHTVLVRNGVDLTLLRFALEEFASISPGA</sequence>
<reference evidence="3" key="1">
    <citation type="submission" date="2017-02" db="UniProtKB">
        <authorList>
            <consortium name="WormBaseParasite"/>
        </authorList>
    </citation>
    <scope>IDENTIFICATION</scope>
</reference>
<name>A0A0R3X7X0_HYDTA</name>
<dbReference type="NCBIfam" id="TIGR01509">
    <property type="entry name" value="HAD-SF-IA-v3"/>
    <property type="match status" value="1"/>
</dbReference>
<organism evidence="3">
    <name type="scientific">Hydatigena taeniaeformis</name>
    <name type="common">Feline tapeworm</name>
    <name type="synonym">Taenia taeniaeformis</name>
    <dbReference type="NCBI Taxonomy" id="6205"/>
    <lineage>
        <taxon>Eukaryota</taxon>
        <taxon>Metazoa</taxon>
        <taxon>Spiralia</taxon>
        <taxon>Lophotrochozoa</taxon>
        <taxon>Platyhelminthes</taxon>
        <taxon>Cestoda</taxon>
        <taxon>Eucestoda</taxon>
        <taxon>Cyclophyllidea</taxon>
        <taxon>Taeniidae</taxon>
        <taxon>Hydatigera</taxon>
    </lineage>
</organism>